<evidence type="ECO:0008006" key="4">
    <source>
        <dbReference type="Google" id="ProtNLM"/>
    </source>
</evidence>
<evidence type="ECO:0000256" key="1">
    <source>
        <dbReference type="SAM" id="SignalP"/>
    </source>
</evidence>
<organism evidence="2 3">
    <name type="scientific">Shewanella psychropiezotolerans</name>
    <dbReference type="NCBI Taxonomy" id="2593655"/>
    <lineage>
        <taxon>Bacteria</taxon>
        <taxon>Pseudomonadati</taxon>
        <taxon>Pseudomonadota</taxon>
        <taxon>Gammaproteobacteria</taxon>
        <taxon>Alteromonadales</taxon>
        <taxon>Shewanellaceae</taxon>
        <taxon>Shewanella</taxon>
    </lineage>
</organism>
<name>A0ABX5X3D9_9GAMM</name>
<reference evidence="2 3" key="1">
    <citation type="submission" date="2019-07" db="EMBL/GenBank/DDBJ databases">
        <title>Shewanella sp. YLB-06 whole genomic sequence.</title>
        <authorList>
            <person name="Yu L."/>
        </authorList>
    </citation>
    <scope>NUCLEOTIDE SEQUENCE [LARGE SCALE GENOMIC DNA]</scope>
    <source>
        <strain evidence="2 3">YLB-06</strain>
    </source>
</reference>
<dbReference type="EMBL" id="CP041614">
    <property type="protein sequence ID" value="QDO85870.1"/>
    <property type="molecule type" value="Genomic_DNA"/>
</dbReference>
<proteinExistence type="predicted"/>
<gene>
    <name evidence="2" type="ORF">FM037_24685</name>
</gene>
<protein>
    <recommendedName>
        <fullName evidence="4">Integron gene cassette protein</fullName>
    </recommendedName>
</protein>
<dbReference type="RefSeq" id="WP_144048182.1">
    <property type="nucleotide sequence ID" value="NZ_CP041614.1"/>
</dbReference>
<evidence type="ECO:0000313" key="2">
    <source>
        <dbReference type="EMBL" id="QDO85870.1"/>
    </source>
</evidence>
<dbReference type="Proteomes" id="UP000315947">
    <property type="component" value="Chromosome"/>
</dbReference>
<accession>A0ABX5X3D9</accession>
<dbReference type="PROSITE" id="PS51257">
    <property type="entry name" value="PROKAR_LIPOPROTEIN"/>
    <property type="match status" value="1"/>
</dbReference>
<evidence type="ECO:0000313" key="3">
    <source>
        <dbReference type="Proteomes" id="UP000315947"/>
    </source>
</evidence>
<keyword evidence="3" id="KW-1185">Reference proteome</keyword>
<feature type="chain" id="PRO_5047034115" description="Integron gene cassette protein" evidence="1">
    <location>
        <begin position="24"/>
        <end position="116"/>
    </location>
</feature>
<keyword evidence="1" id="KW-0732">Signal</keyword>
<feature type="signal peptide" evidence="1">
    <location>
        <begin position="1"/>
        <end position="23"/>
    </location>
</feature>
<sequence length="116" mass="12456">MKFINCLLAVLVASCMFITPAFANYACRGEVKGVTISPDGQVFVASIGTLSWPRLCSVAITENNVPPEACKVIYSALLTAQTTGKEVSLSFNDSGDCNSHTAWGWLTGWYFGPVLD</sequence>